<dbReference type="AlphaFoldDB" id="A0A2N6JZP9"/>
<dbReference type="Gene3D" id="3.40.630.30">
    <property type="match status" value="1"/>
</dbReference>
<dbReference type="GO" id="GO:0016747">
    <property type="term" value="F:acyltransferase activity, transferring groups other than amino-acyl groups"/>
    <property type="evidence" value="ECO:0007669"/>
    <property type="project" value="InterPro"/>
</dbReference>
<keyword evidence="3" id="KW-1185">Reference proteome</keyword>
<dbReference type="Pfam" id="PF00583">
    <property type="entry name" value="Acetyltransf_1"/>
    <property type="match status" value="1"/>
</dbReference>
<comment type="caution">
    <text evidence="2">The sequence shown here is derived from an EMBL/GenBank/DDBJ whole genome shotgun (WGS) entry which is preliminary data.</text>
</comment>
<sequence length="160" mass="18801">MKLNQISTQGLFYGKGNICESIIRALPQWFSIEEAIAQYTQEIDELPTILAFIDNKCIGFLTWKQHYKYAAELYIMGVLPHYHRHGIGRTLINRAESILQQQGIEYWQVKTLAFSHPDQFYAQTRKFYLAMGFRPLEEITQIWGEANPCLIMVKHLCNRW</sequence>
<dbReference type="RefSeq" id="WP_016868143.1">
    <property type="nucleotide sequence ID" value="NZ_CAWNVR010000550.1"/>
</dbReference>
<evidence type="ECO:0000259" key="1">
    <source>
        <dbReference type="PROSITE" id="PS51186"/>
    </source>
</evidence>
<organism evidence="2 3">
    <name type="scientific">Fischerella muscicola CCMEE 5323</name>
    <dbReference type="NCBI Taxonomy" id="2019572"/>
    <lineage>
        <taxon>Bacteria</taxon>
        <taxon>Bacillati</taxon>
        <taxon>Cyanobacteriota</taxon>
        <taxon>Cyanophyceae</taxon>
        <taxon>Nostocales</taxon>
        <taxon>Hapalosiphonaceae</taxon>
        <taxon>Fischerella</taxon>
    </lineage>
</organism>
<dbReference type="PROSITE" id="PS51186">
    <property type="entry name" value="GNAT"/>
    <property type="match status" value="1"/>
</dbReference>
<feature type="domain" description="N-acetyltransferase" evidence="1">
    <location>
        <begin position="16"/>
        <end position="157"/>
    </location>
</feature>
<accession>A0A2N6JZP9</accession>
<dbReference type="Proteomes" id="UP000235036">
    <property type="component" value="Unassembled WGS sequence"/>
</dbReference>
<dbReference type="EMBL" id="NRQW01000432">
    <property type="protein sequence ID" value="PLZ86962.1"/>
    <property type="molecule type" value="Genomic_DNA"/>
</dbReference>
<keyword evidence="2" id="KW-0808">Transferase</keyword>
<proteinExistence type="predicted"/>
<protein>
    <submittedName>
        <fullName evidence="2">N-acetyltransferase</fullName>
    </submittedName>
</protein>
<evidence type="ECO:0000313" key="2">
    <source>
        <dbReference type="EMBL" id="PLZ86962.1"/>
    </source>
</evidence>
<reference evidence="2 3" key="1">
    <citation type="submission" date="2017-08" db="EMBL/GenBank/DDBJ databases">
        <title>Genomes of Fischerella (Mastigocladus) sp. strains.</title>
        <authorList>
            <person name="Miller S.R."/>
        </authorList>
    </citation>
    <scope>NUCLEOTIDE SEQUENCE [LARGE SCALE GENOMIC DNA]</scope>
    <source>
        <strain evidence="2 3">CCMEE 5323</strain>
    </source>
</reference>
<dbReference type="InterPro" id="IPR016181">
    <property type="entry name" value="Acyl_CoA_acyltransferase"/>
</dbReference>
<dbReference type="SUPFAM" id="SSF55729">
    <property type="entry name" value="Acyl-CoA N-acyltransferases (Nat)"/>
    <property type="match status" value="1"/>
</dbReference>
<dbReference type="CDD" id="cd04301">
    <property type="entry name" value="NAT_SF"/>
    <property type="match status" value="1"/>
</dbReference>
<name>A0A2N6JZP9_FISMU</name>
<dbReference type="InterPro" id="IPR000182">
    <property type="entry name" value="GNAT_dom"/>
</dbReference>
<evidence type="ECO:0000313" key="3">
    <source>
        <dbReference type="Proteomes" id="UP000235036"/>
    </source>
</evidence>
<gene>
    <name evidence="2" type="ORF">CEN44_18680</name>
</gene>